<dbReference type="InterPro" id="IPR050431">
    <property type="entry name" value="Adaptor_comp_med_subunit"/>
</dbReference>
<keyword evidence="9" id="KW-1185">Reference proteome</keyword>
<feature type="signal peptide" evidence="5">
    <location>
        <begin position="1"/>
        <end position="23"/>
    </location>
</feature>
<feature type="domain" description="MHD" evidence="6">
    <location>
        <begin position="206"/>
        <end position="456"/>
    </location>
</feature>
<dbReference type="EMBL" id="ADAS02000190">
    <property type="protein sequence ID" value="OAV88287.1"/>
    <property type="molecule type" value="Genomic_DNA"/>
</dbReference>
<dbReference type="Proteomes" id="UP000005240">
    <property type="component" value="Unassembled WGS sequence"/>
</dbReference>
<dbReference type="OrthoDB" id="870at2759"/>
<reference evidence="8" key="4">
    <citation type="submission" date="2025-05" db="UniProtKB">
        <authorList>
            <consortium name="EnsemblFungi"/>
        </authorList>
    </citation>
    <scope>IDENTIFICATION</scope>
    <source>
        <strain evidence="8">isolate 1-1 / race 1 (BBBD)</strain>
    </source>
</reference>
<evidence type="ECO:0000256" key="4">
    <source>
        <dbReference type="SAM" id="MobiDB-lite"/>
    </source>
</evidence>
<dbReference type="PANTHER" id="PTHR10529">
    <property type="entry name" value="AP COMPLEX SUBUNIT MU"/>
    <property type="match status" value="1"/>
</dbReference>
<dbReference type="Gene3D" id="3.30.450.60">
    <property type="match status" value="1"/>
</dbReference>
<dbReference type="STRING" id="630390.A0A180G6H5"/>
<accession>A0A180G6H5</accession>
<evidence type="ECO:0000256" key="3">
    <source>
        <dbReference type="ARBA" id="ARBA00023136"/>
    </source>
</evidence>
<comment type="subcellular location">
    <subcellularLocation>
        <location evidence="1">Endomembrane system</location>
    </subcellularLocation>
</comment>
<reference evidence="7" key="2">
    <citation type="submission" date="2016-05" db="EMBL/GenBank/DDBJ databases">
        <title>Comparative analysis highlights variable genome content of wheat rusts and divergence of the mating loci.</title>
        <authorList>
            <person name="Cuomo C.A."/>
            <person name="Bakkeren G."/>
            <person name="Szabo L."/>
            <person name="Khalil H."/>
            <person name="Joly D."/>
            <person name="Goldberg J."/>
            <person name="Young S."/>
            <person name="Zeng Q."/>
            <person name="Fellers J."/>
        </authorList>
    </citation>
    <scope>NUCLEOTIDE SEQUENCE [LARGE SCALE GENOMIC DNA]</scope>
    <source>
        <strain evidence="7">1-1 BBBD Race 1</strain>
    </source>
</reference>
<feature type="chain" id="PRO_5008109605" evidence="5">
    <location>
        <begin position="24"/>
        <end position="482"/>
    </location>
</feature>
<evidence type="ECO:0000313" key="8">
    <source>
        <dbReference type="EnsemblFungi" id="PTTG_29082-t43_1-p1"/>
    </source>
</evidence>
<dbReference type="InterPro" id="IPR028565">
    <property type="entry name" value="MHD"/>
</dbReference>
<name>A0A180G6H5_PUCT1</name>
<sequence>MADSVGLLLLASNGTLLLRSSTALQLTNIPTPIPPIIHLPPASPLGPASASAASESESESDPGEHTHPQHSLCCCNLIKHQLWLACITRADIEPAIVFEYLNRFYSLLSTYLTTNNQLNPTQIEANFDLVHQLIHLTAPTNESPYGKNWADPALIHEIIPTKSKSLVKFISEATETLSKGKSHHQPKPTIFSSTIPWRPTGLEYPKQEIWLDLIESISAIVDPDGHILSFELVGIVDIQSRLSGLPDISLKFSDPTKIDRVGFHSCVRYSRWEKEKLVSFVPPDGRFRLMSYRSTPSSASLPVTIRPTVTLGEQGGSFILLISCHASVARLVIRWQLGRLATGVVSDQLLCRARDGRRIEPVWEWEEARKQIRCTFEGIDTNCCLSGLWTHRSKENEPSHAIQVDFESKSESPNLSFQGLKVDKLDIKPHPSFPDHHHQPFSHHHQQTRAGLAALAAPFGTRTAVSKGVKMKFRSAQYEVRW</sequence>
<gene>
    <name evidence="7" type="ORF">PTTG_29082</name>
</gene>
<evidence type="ECO:0000256" key="2">
    <source>
        <dbReference type="ARBA" id="ARBA00022448"/>
    </source>
</evidence>
<feature type="region of interest" description="Disordered" evidence="4">
    <location>
        <begin position="45"/>
        <end position="66"/>
    </location>
</feature>
<dbReference type="SUPFAM" id="SSF49447">
    <property type="entry name" value="Second domain of Mu2 adaptin subunit (ap50) of ap2 adaptor"/>
    <property type="match status" value="1"/>
</dbReference>
<dbReference type="PROSITE" id="PS51072">
    <property type="entry name" value="MHD"/>
    <property type="match status" value="1"/>
</dbReference>
<organism evidence="7">
    <name type="scientific">Puccinia triticina (isolate 1-1 / race 1 (BBBD))</name>
    <name type="common">Brown leaf rust fungus</name>
    <dbReference type="NCBI Taxonomy" id="630390"/>
    <lineage>
        <taxon>Eukaryota</taxon>
        <taxon>Fungi</taxon>
        <taxon>Dikarya</taxon>
        <taxon>Basidiomycota</taxon>
        <taxon>Pucciniomycotina</taxon>
        <taxon>Pucciniomycetes</taxon>
        <taxon>Pucciniales</taxon>
        <taxon>Pucciniaceae</taxon>
        <taxon>Puccinia</taxon>
    </lineage>
</organism>
<dbReference type="Gene3D" id="2.60.40.1170">
    <property type="entry name" value="Mu homology domain, subdomain B"/>
    <property type="match status" value="2"/>
</dbReference>
<keyword evidence="3" id="KW-0472">Membrane</keyword>
<reference evidence="8 9" key="3">
    <citation type="journal article" date="2017" name="G3 (Bethesda)">
        <title>Comparative analysis highlights variable genome content of wheat rusts and divergence of the mating loci.</title>
        <authorList>
            <person name="Cuomo C.A."/>
            <person name="Bakkeren G."/>
            <person name="Khalil H.B."/>
            <person name="Panwar V."/>
            <person name="Joly D."/>
            <person name="Linning R."/>
            <person name="Sakthikumar S."/>
            <person name="Song X."/>
            <person name="Adiconis X."/>
            <person name="Fan L."/>
            <person name="Goldberg J.M."/>
            <person name="Levin J.Z."/>
            <person name="Young S."/>
            <person name="Zeng Q."/>
            <person name="Anikster Y."/>
            <person name="Bruce M."/>
            <person name="Wang M."/>
            <person name="Yin C."/>
            <person name="McCallum B."/>
            <person name="Szabo L.J."/>
            <person name="Hulbert S."/>
            <person name="Chen X."/>
            <person name="Fellers J.P."/>
        </authorList>
    </citation>
    <scope>NUCLEOTIDE SEQUENCE</scope>
    <source>
        <strain evidence="8">isolate 1-1 / race 1 (BBBD)</strain>
        <strain evidence="9">Isolate 1-1 / race 1 (BBBD)</strain>
    </source>
</reference>
<dbReference type="SUPFAM" id="SSF64356">
    <property type="entry name" value="SNARE-like"/>
    <property type="match status" value="1"/>
</dbReference>
<evidence type="ECO:0000256" key="5">
    <source>
        <dbReference type="SAM" id="SignalP"/>
    </source>
</evidence>
<protein>
    <submittedName>
        <fullName evidence="8">MHD domain-containing protein</fullName>
    </submittedName>
</protein>
<keyword evidence="2" id="KW-0813">Transport</keyword>
<dbReference type="EnsemblFungi" id="PTTG_29082-t43_1">
    <property type="protein sequence ID" value="PTTG_29082-t43_1-p1"/>
    <property type="gene ID" value="PTTG_29082"/>
</dbReference>
<keyword evidence="5" id="KW-0732">Signal</keyword>
<dbReference type="GO" id="GO:0012505">
    <property type="term" value="C:endomembrane system"/>
    <property type="evidence" value="ECO:0007669"/>
    <property type="project" value="UniProtKB-SubCell"/>
</dbReference>
<dbReference type="InterPro" id="IPR036168">
    <property type="entry name" value="AP2_Mu_C_sf"/>
</dbReference>
<reference evidence="7" key="1">
    <citation type="submission" date="2009-11" db="EMBL/GenBank/DDBJ databases">
        <authorList>
            <consortium name="The Broad Institute Genome Sequencing Platform"/>
            <person name="Ward D."/>
            <person name="Feldgarden M."/>
            <person name="Earl A."/>
            <person name="Young S.K."/>
            <person name="Zeng Q."/>
            <person name="Koehrsen M."/>
            <person name="Alvarado L."/>
            <person name="Berlin A."/>
            <person name="Bochicchio J."/>
            <person name="Borenstein D."/>
            <person name="Chapman S.B."/>
            <person name="Chen Z."/>
            <person name="Engels R."/>
            <person name="Freedman E."/>
            <person name="Gellesch M."/>
            <person name="Goldberg J."/>
            <person name="Griggs A."/>
            <person name="Gujja S."/>
            <person name="Heilman E."/>
            <person name="Heiman D."/>
            <person name="Hepburn T."/>
            <person name="Howarth C."/>
            <person name="Jen D."/>
            <person name="Larson L."/>
            <person name="Lewis B."/>
            <person name="Mehta T."/>
            <person name="Park D."/>
            <person name="Pearson M."/>
            <person name="Roberts A."/>
            <person name="Saif S."/>
            <person name="Shea T."/>
            <person name="Shenoy N."/>
            <person name="Sisk P."/>
            <person name="Stolte C."/>
            <person name="Sykes S."/>
            <person name="Thomson T."/>
            <person name="Walk T."/>
            <person name="White J."/>
            <person name="Yandava C."/>
            <person name="Izard J."/>
            <person name="Baranova O.V."/>
            <person name="Blanton J.M."/>
            <person name="Tanner A.C."/>
            <person name="Dewhirst F.E."/>
            <person name="Haas B."/>
            <person name="Nusbaum C."/>
            <person name="Birren B."/>
        </authorList>
    </citation>
    <scope>NUCLEOTIDE SEQUENCE [LARGE SCALE GENOMIC DNA]</scope>
    <source>
        <strain evidence="7">1-1 BBBD Race 1</strain>
    </source>
</reference>
<evidence type="ECO:0000259" key="6">
    <source>
        <dbReference type="PROSITE" id="PS51072"/>
    </source>
</evidence>
<evidence type="ECO:0000313" key="9">
    <source>
        <dbReference type="Proteomes" id="UP000005240"/>
    </source>
</evidence>
<dbReference type="Pfam" id="PF00928">
    <property type="entry name" value="Adap_comp_sub"/>
    <property type="match status" value="1"/>
</dbReference>
<feature type="compositionally biased region" description="Low complexity" evidence="4">
    <location>
        <begin position="45"/>
        <end position="55"/>
    </location>
</feature>
<dbReference type="VEuPathDB" id="FungiDB:PTTG_29082"/>
<proteinExistence type="predicted"/>
<dbReference type="InterPro" id="IPR011012">
    <property type="entry name" value="Longin-like_dom_sf"/>
</dbReference>
<evidence type="ECO:0000313" key="7">
    <source>
        <dbReference type="EMBL" id="OAV88287.1"/>
    </source>
</evidence>
<evidence type="ECO:0000256" key="1">
    <source>
        <dbReference type="ARBA" id="ARBA00004308"/>
    </source>
</evidence>
<dbReference type="AlphaFoldDB" id="A0A180G6H5"/>